<keyword evidence="1" id="KW-1133">Transmembrane helix</keyword>
<protein>
    <submittedName>
        <fullName evidence="2">Uncharacterized protein</fullName>
    </submittedName>
</protein>
<feature type="transmembrane region" description="Helical" evidence="1">
    <location>
        <begin position="20"/>
        <end position="39"/>
    </location>
</feature>
<accession>A0A9Q0FAX8</accession>
<dbReference type="AlphaFoldDB" id="A0A9Q0FAX8"/>
<keyword evidence="3" id="KW-1185">Reference proteome</keyword>
<dbReference type="EMBL" id="JAKUCV010006437">
    <property type="protein sequence ID" value="KAJ4827349.1"/>
    <property type="molecule type" value="Genomic_DNA"/>
</dbReference>
<gene>
    <name evidence="2" type="ORF">Tsubulata_003307</name>
</gene>
<reference evidence="2" key="1">
    <citation type="submission" date="2022-02" db="EMBL/GenBank/DDBJ databases">
        <authorList>
            <person name="Henning P.M."/>
            <person name="McCubbin A.G."/>
            <person name="Shore J.S."/>
        </authorList>
    </citation>
    <scope>NUCLEOTIDE SEQUENCE</scope>
    <source>
        <strain evidence="2">F60SS</strain>
        <tissue evidence="2">Leaves</tissue>
    </source>
</reference>
<name>A0A9Q0FAX8_9ROSI</name>
<evidence type="ECO:0000313" key="3">
    <source>
        <dbReference type="Proteomes" id="UP001141552"/>
    </source>
</evidence>
<evidence type="ECO:0000256" key="1">
    <source>
        <dbReference type="SAM" id="Phobius"/>
    </source>
</evidence>
<comment type="caution">
    <text evidence="2">The sequence shown here is derived from an EMBL/GenBank/DDBJ whole genome shotgun (WGS) entry which is preliminary data.</text>
</comment>
<proteinExistence type="predicted"/>
<evidence type="ECO:0000313" key="2">
    <source>
        <dbReference type="EMBL" id="KAJ4827349.1"/>
    </source>
</evidence>
<keyword evidence="1" id="KW-0812">Transmembrane</keyword>
<dbReference type="Proteomes" id="UP001141552">
    <property type="component" value="Unassembled WGS sequence"/>
</dbReference>
<reference evidence="2" key="2">
    <citation type="journal article" date="2023" name="Plants (Basel)">
        <title>Annotation of the Turnera subulata (Passifloraceae) Draft Genome Reveals the S-Locus Evolved after the Divergence of Turneroideae from Passifloroideae in a Stepwise Manner.</title>
        <authorList>
            <person name="Henning P.M."/>
            <person name="Roalson E.H."/>
            <person name="Mir W."/>
            <person name="McCubbin A.G."/>
            <person name="Shore J.S."/>
        </authorList>
    </citation>
    <scope>NUCLEOTIDE SEQUENCE</scope>
    <source>
        <strain evidence="2">F60SS</strain>
    </source>
</reference>
<keyword evidence="1" id="KW-0472">Membrane</keyword>
<sequence length="50" mass="5343">MGAPAMDWTGCSRSPSLGVSYTGLFGLLSLPPGWMVLFVDVRVGGRRMRG</sequence>
<organism evidence="2 3">
    <name type="scientific">Turnera subulata</name>
    <dbReference type="NCBI Taxonomy" id="218843"/>
    <lineage>
        <taxon>Eukaryota</taxon>
        <taxon>Viridiplantae</taxon>
        <taxon>Streptophyta</taxon>
        <taxon>Embryophyta</taxon>
        <taxon>Tracheophyta</taxon>
        <taxon>Spermatophyta</taxon>
        <taxon>Magnoliopsida</taxon>
        <taxon>eudicotyledons</taxon>
        <taxon>Gunneridae</taxon>
        <taxon>Pentapetalae</taxon>
        <taxon>rosids</taxon>
        <taxon>fabids</taxon>
        <taxon>Malpighiales</taxon>
        <taxon>Passifloraceae</taxon>
        <taxon>Turnera</taxon>
    </lineage>
</organism>